<dbReference type="EMBL" id="CAJNOK010019516">
    <property type="protein sequence ID" value="CAF1300692.1"/>
    <property type="molecule type" value="Genomic_DNA"/>
</dbReference>
<dbReference type="InterPro" id="IPR053231">
    <property type="entry name" value="GPCR_LN-TM7"/>
</dbReference>
<keyword evidence="2" id="KW-0472">Membrane</keyword>
<evidence type="ECO:0000256" key="3">
    <source>
        <dbReference type="SAM" id="SignalP"/>
    </source>
</evidence>
<comment type="caution">
    <text evidence="5">The sequence shown here is derived from an EMBL/GenBank/DDBJ whole genome shotgun (WGS) entry which is preliminary data.</text>
</comment>
<evidence type="ECO:0000313" key="5">
    <source>
        <dbReference type="EMBL" id="CAF1225550.1"/>
    </source>
</evidence>
<sequence>MAFIYIGSSFLMILLTVKSDNCTIRDHCLNGIEIFNSNIISQRNCFCDEICSIYGDCCEDLKATFYGNNKIKELEIDHECVDYNYPIRRKQRRFYEMTMHPVWMITGCQKKYYGTKLDKQCQSYKKDHFNEQPDAYIPWTSNRTNLTYRNIYCALCNNQNNFLQSWIYKPECDSSLTFPTIINNITEIYQFLNCNNHYLTYPSVFIRFCKKIILNQSCSDIRCQSINAYRYISYKYGPSAIVQKIFRNKYCLQCYDKNISLSESCFDQINLQLNRSSGEQITGTQLLQLSILFNPEILKIRLTDTSNKTVKSNTNQYFINYPCNPNLYQLYDLVLKECISISSNNDRQLLKAIKCLQPVRIHKRYLKELNNGSMTIKSYSIILNSNDFIYQSDGNEIIFCGEEYPQILYFYNNIIRSIVSYICTIVSLSCLLLFMVCYCTIPVLHNLPGQ</sequence>
<keyword evidence="1" id="KW-1015">Disulfide bond</keyword>
<feature type="transmembrane region" description="Helical" evidence="2">
    <location>
        <begin position="418"/>
        <end position="444"/>
    </location>
</feature>
<accession>A0A814Y6I3</accession>
<dbReference type="PANTHER" id="PTHR45902:SF1">
    <property type="entry name" value="LATROPHILIN RECEPTOR-LIKE PROTEIN A"/>
    <property type="match status" value="1"/>
</dbReference>
<evidence type="ECO:0000313" key="6">
    <source>
        <dbReference type="EMBL" id="CAF1300692.1"/>
    </source>
</evidence>
<evidence type="ECO:0000313" key="9">
    <source>
        <dbReference type="Proteomes" id="UP000663829"/>
    </source>
</evidence>
<evidence type="ECO:0000313" key="7">
    <source>
        <dbReference type="EMBL" id="CAF3988491.1"/>
    </source>
</evidence>
<evidence type="ECO:0000256" key="1">
    <source>
        <dbReference type="ARBA" id="ARBA00023157"/>
    </source>
</evidence>
<reference evidence="5" key="1">
    <citation type="submission" date="2021-02" db="EMBL/GenBank/DDBJ databases">
        <authorList>
            <person name="Nowell W R."/>
        </authorList>
    </citation>
    <scope>NUCLEOTIDE SEQUENCE</scope>
</reference>
<organism evidence="5 9">
    <name type="scientific">Didymodactylos carnosus</name>
    <dbReference type="NCBI Taxonomy" id="1234261"/>
    <lineage>
        <taxon>Eukaryota</taxon>
        <taxon>Metazoa</taxon>
        <taxon>Spiralia</taxon>
        <taxon>Gnathifera</taxon>
        <taxon>Rotifera</taxon>
        <taxon>Eurotatoria</taxon>
        <taxon>Bdelloidea</taxon>
        <taxon>Philodinida</taxon>
        <taxon>Philodinidae</taxon>
        <taxon>Didymodactylos</taxon>
    </lineage>
</organism>
<evidence type="ECO:0000259" key="4">
    <source>
        <dbReference type="PROSITE" id="PS50958"/>
    </source>
</evidence>
<proteinExistence type="predicted"/>
<dbReference type="PANTHER" id="PTHR45902">
    <property type="entry name" value="LATROPHILIN RECEPTOR-LIKE PROTEIN A"/>
    <property type="match status" value="1"/>
</dbReference>
<dbReference type="OrthoDB" id="6134459at2759"/>
<dbReference type="EMBL" id="CAJOBC010009457">
    <property type="protein sequence ID" value="CAF3988491.1"/>
    <property type="molecule type" value="Genomic_DNA"/>
</dbReference>
<dbReference type="PROSITE" id="PS50958">
    <property type="entry name" value="SMB_2"/>
    <property type="match status" value="1"/>
</dbReference>
<dbReference type="Proteomes" id="UP000663829">
    <property type="component" value="Unassembled WGS sequence"/>
</dbReference>
<protein>
    <recommendedName>
        <fullName evidence="4">SMB domain-containing protein</fullName>
    </recommendedName>
</protein>
<dbReference type="InterPro" id="IPR001212">
    <property type="entry name" value="Somatomedin_B_dom"/>
</dbReference>
<keyword evidence="2" id="KW-1133">Transmembrane helix</keyword>
<keyword evidence="3" id="KW-0732">Signal</keyword>
<dbReference type="EMBL" id="CAJNOQ010009454">
    <property type="protein sequence ID" value="CAF1225550.1"/>
    <property type="molecule type" value="Genomic_DNA"/>
</dbReference>
<keyword evidence="9" id="KW-1185">Reference proteome</keyword>
<feature type="signal peptide" evidence="3">
    <location>
        <begin position="1"/>
        <end position="19"/>
    </location>
</feature>
<evidence type="ECO:0000256" key="2">
    <source>
        <dbReference type="SAM" id="Phobius"/>
    </source>
</evidence>
<gene>
    <name evidence="5" type="ORF">GPM918_LOCUS24908</name>
    <name evidence="6" type="ORF">OVA965_LOCUS28517</name>
    <name evidence="7" type="ORF">SRO942_LOCUS24911</name>
    <name evidence="8" type="ORF">TMI583_LOCUS29270</name>
</gene>
<name>A0A814Y6I3_9BILA</name>
<dbReference type="AlphaFoldDB" id="A0A814Y6I3"/>
<keyword evidence="2" id="KW-0812">Transmembrane</keyword>
<evidence type="ECO:0000313" key="8">
    <source>
        <dbReference type="EMBL" id="CAF4106840.1"/>
    </source>
</evidence>
<feature type="chain" id="PRO_5035603891" description="SMB domain-containing protein" evidence="3">
    <location>
        <begin position="20"/>
        <end position="450"/>
    </location>
</feature>
<dbReference type="Proteomes" id="UP000677228">
    <property type="component" value="Unassembled WGS sequence"/>
</dbReference>
<dbReference type="Proteomes" id="UP000682733">
    <property type="component" value="Unassembled WGS sequence"/>
</dbReference>
<dbReference type="EMBL" id="CAJOBA010041090">
    <property type="protein sequence ID" value="CAF4106840.1"/>
    <property type="molecule type" value="Genomic_DNA"/>
</dbReference>
<feature type="domain" description="SMB" evidence="4">
    <location>
        <begin position="18"/>
        <end position="70"/>
    </location>
</feature>
<dbReference type="Proteomes" id="UP000681722">
    <property type="component" value="Unassembled WGS sequence"/>
</dbReference>